<dbReference type="CDD" id="cd03784">
    <property type="entry name" value="GT1_Gtf-like"/>
    <property type="match status" value="1"/>
</dbReference>
<dbReference type="Pfam" id="PF00201">
    <property type="entry name" value="UDPGT"/>
    <property type="match status" value="1"/>
</dbReference>
<dbReference type="GO" id="GO:0008194">
    <property type="term" value="F:UDP-glycosyltransferase activity"/>
    <property type="evidence" value="ECO:0007669"/>
    <property type="project" value="InterPro"/>
</dbReference>
<dbReference type="Gene3D" id="3.40.50.2000">
    <property type="entry name" value="Glycogen Phosphorylase B"/>
    <property type="match status" value="2"/>
</dbReference>
<dbReference type="EMBL" id="CP053452">
    <property type="protein sequence ID" value="QJW97979.1"/>
    <property type="molecule type" value="Genomic_DNA"/>
</dbReference>
<evidence type="ECO:0000256" key="1">
    <source>
        <dbReference type="ARBA" id="ARBA00022679"/>
    </source>
</evidence>
<sequence>MRAALTRIREQLLHLALVCPSMHGHLNPMTTLGRELARRGHRVSLVGSPDARAKADACGFDLLPVGVPEHESGRSAAGLARLAELKGIAALKLTGQLLREVTAIGLRDIPGAIARAGIDACVVDQVSPEGAAVAEVANRPFVVACNALAMHQEPSVPPPVLGWKHRTGWAARLRNRLGNRILELAVAPLARVVNQYRTAHGLPRYRMSDRALVGLAQVAQQPAFFDFPRTQLPAHFHYTGPWHGPQRDTETAAFPWEELTDRPLVYASLGTVQNRLHGVFAAILAGCAPLDVQVVVSLGRPDGVWAGAVPANALVVPFAPQLTLLKRASVLITHAGMNTALEGLAHGVPMVCVPVTNDQPGVAQRVEWLGAGEILKPQRVAAERVRAAVTRLLNDERYRTTARRLRDQMAAAPGVGRAADIVEEAFRTGRHVLRGAGAVTLVRAE</sequence>
<name>A0A6M5YVK4_9BACT</name>
<dbReference type="PANTHER" id="PTHR48050">
    <property type="entry name" value="STEROL 3-BETA-GLUCOSYLTRANSFERASE"/>
    <property type="match status" value="1"/>
</dbReference>
<accession>A0A6M5YVK4</accession>
<evidence type="ECO:0000256" key="2">
    <source>
        <dbReference type="RuleBase" id="RU003718"/>
    </source>
</evidence>
<proteinExistence type="inferred from homology"/>
<dbReference type="InterPro" id="IPR002213">
    <property type="entry name" value="UDP_glucos_trans"/>
</dbReference>
<dbReference type="GO" id="GO:0016758">
    <property type="term" value="F:hexosyltransferase activity"/>
    <property type="evidence" value="ECO:0007669"/>
    <property type="project" value="UniProtKB-ARBA"/>
</dbReference>
<evidence type="ECO:0000313" key="4">
    <source>
        <dbReference type="Proteomes" id="UP000503447"/>
    </source>
</evidence>
<reference evidence="4" key="1">
    <citation type="submission" date="2020-05" db="EMBL/GenBank/DDBJ databases">
        <title>Frigoriglobus tundricola gen. nov., sp. nov., a psychrotolerant cellulolytic planctomycete of the family Gemmataceae with two divergent copies of 16S rRNA gene.</title>
        <authorList>
            <person name="Kulichevskaya I.S."/>
            <person name="Ivanova A.A."/>
            <person name="Naumoff D.G."/>
            <person name="Beletsky A.V."/>
            <person name="Rijpstra W.I.C."/>
            <person name="Sinninghe Damste J.S."/>
            <person name="Mardanov A.V."/>
            <person name="Ravin N.V."/>
            <person name="Dedysh S.N."/>
        </authorList>
    </citation>
    <scope>NUCLEOTIDE SEQUENCE [LARGE SCALE GENOMIC DNA]</scope>
    <source>
        <strain evidence="4">PL17</strain>
    </source>
</reference>
<keyword evidence="4" id="KW-1185">Reference proteome</keyword>
<dbReference type="GO" id="GO:0017000">
    <property type="term" value="P:antibiotic biosynthetic process"/>
    <property type="evidence" value="ECO:0007669"/>
    <property type="project" value="UniProtKB-ARBA"/>
</dbReference>
<dbReference type="InterPro" id="IPR035595">
    <property type="entry name" value="UDP_glycos_trans_CS"/>
</dbReference>
<dbReference type="AlphaFoldDB" id="A0A6M5YVK4"/>
<dbReference type="InterPro" id="IPR050426">
    <property type="entry name" value="Glycosyltransferase_28"/>
</dbReference>
<dbReference type="Proteomes" id="UP000503447">
    <property type="component" value="Chromosome"/>
</dbReference>
<comment type="similarity">
    <text evidence="2">Belongs to the UDP-glycosyltransferase family.</text>
</comment>
<dbReference type="FunFam" id="3.40.50.2000:FF:000072">
    <property type="entry name" value="Glycosyl transferase"/>
    <property type="match status" value="1"/>
</dbReference>
<dbReference type="PROSITE" id="PS00375">
    <property type="entry name" value="UDPGT"/>
    <property type="match status" value="1"/>
</dbReference>
<keyword evidence="2" id="KW-0328">Glycosyltransferase</keyword>
<dbReference type="SUPFAM" id="SSF53756">
    <property type="entry name" value="UDP-Glycosyltransferase/glycogen phosphorylase"/>
    <property type="match status" value="1"/>
</dbReference>
<dbReference type="PANTHER" id="PTHR48050:SF13">
    <property type="entry name" value="STEROL 3-BETA-GLUCOSYLTRANSFERASE UGT80A2"/>
    <property type="match status" value="1"/>
</dbReference>
<protein>
    <submittedName>
        <fullName evidence="3">Uncharacterized protein</fullName>
    </submittedName>
</protein>
<keyword evidence="1 2" id="KW-0808">Transferase</keyword>
<dbReference type="KEGG" id="ftj:FTUN_5559"/>
<evidence type="ECO:0000313" key="3">
    <source>
        <dbReference type="EMBL" id="QJW97979.1"/>
    </source>
</evidence>
<organism evidence="3 4">
    <name type="scientific">Frigoriglobus tundricola</name>
    <dbReference type="NCBI Taxonomy" id="2774151"/>
    <lineage>
        <taxon>Bacteria</taxon>
        <taxon>Pseudomonadati</taxon>
        <taxon>Planctomycetota</taxon>
        <taxon>Planctomycetia</taxon>
        <taxon>Gemmatales</taxon>
        <taxon>Gemmataceae</taxon>
        <taxon>Frigoriglobus</taxon>
    </lineage>
</organism>
<gene>
    <name evidence="3" type="ORF">FTUN_5559</name>
</gene>